<dbReference type="InParanoid" id="A0A0V1BH13"/>
<dbReference type="OrthoDB" id="10538439at2759"/>
<evidence type="ECO:0000313" key="1">
    <source>
        <dbReference type="EMBL" id="KRY36437.1"/>
    </source>
</evidence>
<accession>A0A0V1BH13</accession>
<name>A0A0V1BH13_TRISP</name>
<sequence length="193" mass="22750">MVKTLDRTRDKYKSVLSAFVCNRVLLPDAVYKRSFQKIFKYVEEKFQMYYKNAINHLTSLIRSSSSMTKSKQTWREKVDLLNSIKLCLINIEWGKVETKLNQIGLSLFVPVLFYLFDLSFLPKINRTCDWKTNAKNYLFYFFGNINFDFISSRELANSFANIFNSLRAILVASSVLNKQISTEIFSYYIKKKQ</sequence>
<organism evidence="1 2">
    <name type="scientific">Trichinella spiralis</name>
    <name type="common">Trichina worm</name>
    <dbReference type="NCBI Taxonomy" id="6334"/>
    <lineage>
        <taxon>Eukaryota</taxon>
        <taxon>Metazoa</taxon>
        <taxon>Ecdysozoa</taxon>
        <taxon>Nematoda</taxon>
        <taxon>Enoplea</taxon>
        <taxon>Dorylaimia</taxon>
        <taxon>Trichinellida</taxon>
        <taxon>Trichinellidae</taxon>
        <taxon>Trichinella</taxon>
    </lineage>
</organism>
<dbReference type="EMBL" id="JYDH01000043">
    <property type="protein sequence ID" value="KRY36437.1"/>
    <property type="molecule type" value="Genomic_DNA"/>
</dbReference>
<reference evidence="1 2" key="1">
    <citation type="submission" date="2015-01" db="EMBL/GenBank/DDBJ databases">
        <title>Evolution of Trichinella species and genotypes.</title>
        <authorList>
            <person name="Korhonen P.K."/>
            <person name="Edoardo P."/>
            <person name="Giuseppe L.R."/>
            <person name="Gasser R.B."/>
        </authorList>
    </citation>
    <scope>NUCLEOTIDE SEQUENCE [LARGE SCALE GENOMIC DNA]</scope>
    <source>
        <strain evidence="1">ISS3</strain>
    </source>
</reference>
<gene>
    <name evidence="1" type="ORF">T01_1501</name>
</gene>
<dbReference type="Proteomes" id="UP000054776">
    <property type="component" value="Unassembled WGS sequence"/>
</dbReference>
<comment type="caution">
    <text evidence="1">The sequence shown here is derived from an EMBL/GenBank/DDBJ whole genome shotgun (WGS) entry which is preliminary data.</text>
</comment>
<proteinExistence type="predicted"/>
<protein>
    <submittedName>
        <fullName evidence="1">Uncharacterized protein</fullName>
    </submittedName>
</protein>
<evidence type="ECO:0000313" key="2">
    <source>
        <dbReference type="Proteomes" id="UP000054776"/>
    </source>
</evidence>
<dbReference type="AlphaFoldDB" id="A0A0V1BH13"/>
<keyword evidence="2" id="KW-1185">Reference proteome</keyword>